<dbReference type="AlphaFoldDB" id="A0A2N9H2Z7"/>
<comment type="subcellular location">
    <subcellularLocation>
        <location evidence="1">Nucleus</location>
    </subcellularLocation>
</comment>
<evidence type="ECO:0000256" key="9">
    <source>
        <dbReference type="SAM" id="Phobius"/>
    </source>
</evidence>
<evidence type="ECO:0000256" key="2">
    <source>
        <dbReference type="ARBA" id="ARBA00022723"/>
    </source>
</evidence>
<name>A0A2N9H2Z7_FAGSY</name>
<dbReference type="PROSITE" id="PS50808">
    <property type="entry name" value="ZF_BED"/>
    <property type="match status" value="1"/>
</dbReference>
<dbReference type="InterPro" id="IPR008906">
    <property type="entry name" value="HATC_C_dom"/>
</dbReference>
<keyword evidence="6" id="KW-0539">Nucleus</keyword>
<evidence type="ECO:0000313" key="11">
    <source>
        <dbReference type="EMBL" id="SPD06153.1"/>
    </source>
</evidence>
<keyword evidence="9" id="KW-0472">Membrane</keyword>
<protein>
    <recommendedName>
        <fullName evidence="10">BED-type domain-containing protein</fullName>
    </recommendedName>
</protein>
<dbReference type="PANTHER" id="PTHR32166:SF116">
    <property type="entry name" value="BINDING PROTEIN, PUTATIVE-RELATED"/>
    <property type="match status" value="1"/>
</dbReference>
<dbReference type="Pfam" id="PF04937">
    <property type="entry name" value="DUF659"/>
    <property type="match status" value="1"/>
</dbReference>
<dbReference type="Pfam" id="PF05699">
    <property type="entry name" value="Dimer_Tnp_hAT"/>
    <property type="match status" value="1"/>
</dbReference>
<keyword evidence="9" id="KW-0812">Transmembrane</keyword>
<evidence type="ECO:0000256" key="7">
    <source>
        <dbReference type="PROSITE-ProRule" id="PRU00027"/>
    </source>
</evidence>
<dbReference type="GO" id="GO:0005634">
    <property type="term" value="C:nucleus"/>
    <property type="evidence" value="ECO:0007669"/>
    <property type="project" value="UniProtKB-SubCell"/>
</dbReference>
<dbReference type="InterPro" id="IPR012337">
    <property type="entry name" value="RNaseH-like_sf"/>
</dbReference>
<evidence type="ECO:0000256" key="5">
    <source>
        <dbReference type="ARBA" id="ARBA00023125"/>
    </source>
</evidence>
<keyword evidence="4" id="KW-0862">Zinc</keyword>
<evidence type="ECO:0000259" key="10">
    <source>
        <dbReference type="PROSITE" id="PS50808"/>
    </source>
</evidence>
<keyword evidence="3 7" id="KW-0863">Zinc-finger</keyword>
<dbReference type="EMBL" id="OIVN01002754">
    <property type="protein sequence ID" value="SPD06153.1"/>
    <property type="molecule type" value="Genomic_DNA"/>
</dbReference>
<feature type="domain" description="BED-type" evidence="10">
    <location>
        <begin position="26"/>
        <end position="83"/>
    </location>
</feature>
<dbReference type="InterPro" id="IPR003656">
    <property type="entry name" value="Znf_BED"/>
</dbReference>
<accession>A0A2N9H2Z7</accession>
<keyword evidence="5" id="KW-0238">DNA-binding</keyword>
<keyword evidence="9" id="KW-1133">Transmembrane helix</keyword>
<dbReference type="GO" id="GO:0003677">
    <property type="term" value="F:DNA binding"/>
    <property type="evidence" value="ECO:0007669"/>
    <property type="project" value="UniProtKB-KW"/>
</dbReference>
<dbReference type="PANTHER" id="PTHR32166">
    <property type="entry name" value="OSJNBA0013A04.12 PROTEIN"/>
    <property type="match status" value="1"/>
</dbReference>
<dbReference type="GO" id="GO:0046983">
    <property type="term" value="F:protein dimerization activity"/>
    <property type="evidence" value="ECO:0007669"/>
    <property type="project" value="InterPro"/>
</dbReference>
<evidence type="ECO:0000256" key="1">
    <source>
        <dbReference type="ARBA" id="ARBA00004123"/>
    </source>
</evidence>
<feature type="compositionally biased region" description="Polar residues" evidence="8">
    <location>
        <begin position="1"/>
        <end position="14"/>
    </location>
</feature>
<dbReference type="SUPFAM" id="SSF53098">
    <property type="entry name" value="Ribonuclease H-like"/>
    <property type="match status" value="1"/>
</dbReference>
<reference evidence="11" key="1">
    <citation type="submission" date="2018-02" db="EMBL/GenBank/DDBJ databases">
        <authorList>
            <person name="Cohen D.B."/>
            <person name="Kent A.D."/>
        </authorList>
    </citation>
    <scope>NUCLEOTIDE SEQUENCE</scope>
</reference>
<gene>
    <name evidence="11" type="ORF">FSB_LOCUS34035</name>
</gene>
<sequence>MLETQESFDTFSTMQHKDNQGLAPPRASDPGWAHGIMVNGGRQKIKCKYCHKIMLGGGISRLKQHLAGERGNVAPCEEVPEEVKVQMQQHLGFKVLERLKKQKGSKSSKDSMSYIQGREEGDDGDVVRLQNIVSTRGTGRRRGKEVVERISNRSKRQKKQYFSTVAAVAAKPIHQSFASQESMDQADMAVARFLYEAGIQFTAANSQYFQEMADAIASVGPGYKMPSYHSLRGKLLKRSVQDVSEYGEELRKSWEVTGCSVMVDRWMDRTGRTVINFFVYCPKGTVFLKSVDAPDITSPEALLNIFDGVVQEVGQKNIINFLIDTSSSFKAAGKLLMEKYKTFFCTACGAHCIDLVLEEIGKMDVIKEVLAKAKQVTQAIFIMMLDTGATWMQSNFSKLRAGLEVAEIIVEPLFWSMCDQTLKVTKPLLSVLQLMECGEKPSIGYIYDVMEKAKKSIIVAFNNKESDYLPYLEVIDRIWQEEFHSPLHAAAYYLNPSIFYNPSFSSNKVIQKGLLDCIETLEPDLTAQDMITSNINFYEGAVGDFGRPVALRGRESLAPATWWSLYAADYPDLQRLAVRILSQTCSITRCERSWSMFERIHLKKRNRLEHQRLNDLIFVHYNLRLQERKNDNAATKTCAGKTLSFIKVHQICNVALGHEHKLLRPSGVNALKLLTNWFWWVGMLRRAEEEGCSKGFRVGSVGEGGLSILHLLFADDTILFCDVDPEKLMYIRLILTCFEEVTGLKVNMAKSEMIPIGELVAFNQALLSKWLWRFGMEASHLWRRVLVARFGLGAGGWCTGQVRDSHGCGLWKGILVVWETFLQMWLFGWATVIELGFGLIAGVGIGP</sequence>
<dbReference type="Pfam" id="PF02892">
    <property type="entry name" value="zf-BED"/>
    <property type="match status" value="1"/>
</dbReference>
<feature type="transmembrane region" description="Helical" evidence="9">
    <location>
        <begin position="824"/>
        <end position="845"/>
    </location>
</feature>
<keyword evidence="2" id="KW-0479">Metal-binding</keyword>
<dbReference type="InterPro" id="IPR007021">
    <property type="entry name" value="DUF659"/>
</dbReference>
<evidence type="ECO:0000256" key="6">
    <source>
        <dbReference type="ARBA" id="ARBA00023242"/>
    </source>
</evidence>
<dbReference type="GO" id="GO:0008270">
    <property type="term" value="F:zinc ion binding"/>
    <property type="evidence" value="ECO:0007669"/>
    <property type="project" value="UniProtKB-KW"/>
</dbReference>
<feature type="region of interest" description="Disordered" evidence="8">
    <location>
        <begin position="1"/>
        <end position="29"/>
    </location>
</feature>
<evidence type="ECO:0000256" key="8">
    <source>
        <dbReference type="SAM" id="MobiDB-lite"/>
    </source>
</evidence>
<evidence type="ECO:0000256" key="3">
    <source>
        <dbReference type="ARBA" id="ARBA00022771"/>
    </source>
</evidence>
<proteinExistence type="predicted"/>
<evidence type="ECO:0000256" key="4">
    <source>
        <dbReference type="ARBA" id="ARBA00022833"/>
    </source>
</evidence>
<organism evidence="11">
    <name type="scientific">Fagus sylvatica</name>
    <name type="common">Beechnut</name>
    <dbReference type="NCBI Taxonomy" id="28930"/>
    <lineage>
        <taxon>Eukaryota</taxon>
        <taxon>Viridiplantae</taxon>
        <taxon>Streptophyta</taxon>
        <taxon>Embryophyta</taxon>
        <taxon>Tracheophyta</taxon>
        <taxon>Spermatophyta</taxon>
        <taxon>Magnoliopsida</taxon>
        <taxon>eudicotyledons</taxon>
        <taxon>Gunneridae</taxon>
        <taxon>Pentapetalae</taxon>
        <taxon>rosids</taxon>
        <taxon>fabids</taxon>
        <taxon>Fagales</taxon>
        <taxon>Fagaceae</taxon>
        <taxon>Fagus</taxon>
    </lineage>
</organism>